<dbReference type="SMART" id="SM00858">
    <property type="entry name" value="SAF"/>
    <property type="match status" value="1"/>
</dbReference>
<dbReference type="InterPro" id="IPR039246">
    <property type="entry name" value="Flagellar_FlgA"/>
</dbReference>
<dbReference type="NCBIfam" id="TIGR03170">
    <property type="entry name" value="flgA_cterm"/>
    <property type="match status" value="1"/>
</dbReference>
<evidence type="ECO:0000256" key="3">
    <source>
        <dbReference type="ARBA" id="ARBA00014754"/>
    </source>
</evidence>
<keyword evidence="7" id="KW-1005">Bacterial flagellum biogenesis</keyword>
<dbReference type="CDD" id="cd11614">
    <property type="entry name" value="SAF_CpaB_FlgA_like"/>
    <property type="match status" value="1"/>
</dbReference>
<keyword evidence="4" id="KW-0732">Signal</keyword>
<dbReference type="InterPro" id="IPR013974">
    <property type="entry name" value="SAF"/>
</dbReference>
<dbReference type="InterPro" id="IPR017585">
    <property type="entry name" value="SAF_FlgA"/>
</dbReference>
<dbReference type="Gene3D" id="2.30.30.760">
    <property type="match status" value="1"/>
</dbReference>
<evidence type="ECO:0000313" key="10">
    <source>
        <dbReference type="Proteomes" id="UP001203338"/>
    </source>
</evidence>
<gene>
    <name evidence="9" type="primary">flgA</name>
    <name evidence="9" type="ORF">M3P05_17885</name>
</gene>
<evidence type="ECO:0000256" key="7">
    <source>
        <dbReference type="RuleBase" id="RU362063"/>
    </source>
</evidence>
<dbReference type="PROSITE" id="PS51257">
    <property type="entry name" value="PROKAR_LIPOPROTEIN"/>
    <property type="match status" value="1"/>
</dbReference>
<reference evidence="9 10" key="1">
    <citation type="submission" date="2022-05" db="EMBL/GenBank/DDBJ databases">
        <authorList>
            <person name="Park J.-S."/>
        </authorList>
    </citation>
    <scope>NUCLEOTIDE SEQUENCE [LARGE SCALE GENOMIC DNA]</scope>
    <source>
        <strain evidence="9 10">2012CJ34-2</strain>
    </source>
</reference>
<dbReference type="Proteomes" id="UP001203338">
    <property type="component" value="Unassembled WGS sequence"/>
</dbReference>
<comment type="similarity">
    <text evidence="2 7">Belongs to the FlgA family.</text>
</comment>
<comment type="caution">
    <text evidence="9">The sequence shown here is derived from an EMBL/GenBank/DDBJ whole genome shotgun (WGS) entry which is preliminary data.</text>
</comment>
<evidence type="ECO:0000313" key="9">
    <source>
        <dbReference type="EMBL" id="MCL6271793.1"/>
    </source>
</evidence>
<evidence type="ECO:0000256" key="2">
    <source>
        <dbReference type="ARBA" id="ARBA00010474"/>
    </source>
</evidence>
<keyword evidence="9" id="KW-0966">Cell projection</keyword>
<dbReference type="InterPro" id="IPR041231">
    <property type="entry name" value="FlgA_N"/>
</dbReference>
<dbReference type="Pfam" id="PF17656">
    <property type="entry name" value="ChapFlgA_N"/>
    <property type="match status" value="1"/>
</dbReference>
<keyword evidence="9" id="KW-0969">Cilium</keyword>
<dbReference type="PANTHER" id="PTHR36307:SF1">
    <property type="entry name" value="FLAGELLA BASAL BODY P-RING FORMATION PROTEIN FLGA"/>
    <property type="match status" value="1"/>
</dbReference>
<dbReference type="RefSeq" id="WP_249701446.1">
    <property type="nucleotide sequence ID" value="NZ_JAMFLX010000033.1"/>
</dbReference>
<evidence type="ECO:0000256" key="5">
    <source>
        <dbReference type="ARBA" id="ARBA00022764"/>
    </source>
</evidence>
<sequence>MKPIKASLPSYIYNSIPGFLLIACISQAQTVNEQAGAVVKNDLEQQVADYASRLGSHNYRIEIIPLPPLKLPLCQHQPEVSTIGQPTRLTGRLTRKVTCSTPHWSLNIRAQVDIFLPVVKSRHNIDRNSTIRADDLILEEENIAKLRGNYFSSIKDVAGQRSRRQITGNSILQPSMTERPALVSRNASVVIHAGHAGFSITMKGQALESGSLGDQVQVRNSSSGKIIMSEVTGQGTVKIID</sequence>
<dbReference type="PANTHER" id="PTHR36307">
    <property type="entry name" value="FLAGELLA BASAL BODY P-RING FORMATION PROTEIN FLGA"/>
    <property type="match status" value="1"/>
</dbReference>
<keyword evidence="10" id="KW-1185">Reference proteome</keyword>
<keyword evidence="5 7" id="KW-0574">Periplasm</keyword>
<keyword evidence="9" id="KW-0282">Flagellum</keyword>
<dbReference type="Pfam" id="PF13144">
    <property type="entry name" value="ChapFlgA"/>
    <property type="match status" value="1"/>
</dbReference>
<evidence type="ECO:0000256" key="1">
    <source>
        <dbReference type="ARBA" id="ARBA00004418"/>
    </source>
</evidence>
<evidence type="ECO:0000256" key="4">
    <source>
        <dbReference type="ARBA" id="ARBA00022729"/>
    </source>
</evidence>
<evidence type="ECO:0000259" key="8">
    <source>
        <dbReference type="SMART" id="SM00858"/>
    </source>
</evidence>
<protein>
    <recommendedName>
        <fullName evidence="3 7">Flagella basal body P-ring formation protein FlgA</fullName>
    </recommendedName>
</protein>
<organism evidence="9 10">
    <name type="scientific">Parendozoicomonas callyspongiae</name>
    <dbReference type="NCBI Taxonomy" id="2942213"/>
    <lineage>
        <taxon>Bacteria</taxon>
        <taxon>Pseudomonadati</taxon>
        <taxon>Pseudomonadota</taxon>
        <taxon>Gammaproteobacteria</taxon>
        <taxon>Oceanospirillales</taxon>
        <taxon>Endozoicomonadaceae</taxon>
        <taxon>Parendozoicomonas</taxon>
    </lineage>
</organism>
<name>A0ABT0PKD2_9GAMM</name>
<comment type="subcellular location">
    <subcellularLocation>
        <location evidence="1 7">Periplasm</location>
    </subcellularLocation>
</comment>
<dbReference type="Gene3D" id="3.90.1210.10">
    <property type="entry name" value="Antifreeze-like/N-acetylneuraminic acid synthase C-terminal domain"/>
    <property type="match status" value="1"/>
</dbReference>
<accession>A0ABT0PKD2</accession>
<comment type="function">
    <text evidence="6 7">Involved in the assembly process of the P-ring formation. It may associate with FlgF on the rod constituting a structure essential for the P-ring assembly or may act as a modulator protein for the P-ring assembly.</text>
</comment>
<proteinExistence type="inferred from homology"/>
<evidence type="ECO:0000256" key="6">
    <source>
        <dbReference type="ARBA" id="ARBA00025643"/>
    </source>
</evidence>
<feature type="domain" description="SAF" evidence="8">
    <location>
        <begin position="116"/>
        <end position="178"/>
    </location>
</feature>
<dbReference type="EMBL" id="JAMFLX010000033">
    <property type="protein sequence ID" value="MCL6271793.1"/>
    <property type="molecule type" value="Genomic_DNA"/>
</dbReference>